<evidence type="ECO:0000313" key="8">
    <source>
        <dbReference type="Proteomes" id="UP000006640"/>
    </source>
</evidence>
<keyword evidence="5" id="KW-0408">Iron</keyword>
<evidence type="ECO:0000256" key="2">
    <source>
        <dbReference type="ARBA" id="ARBA00022617"/>
    </source>
</evidence>
<dbReference type="InterPro" id="IPR036396">
    <property type="entry name" value="Cyt_P450_sf"/>
</dbReference>
<dbReference type="eggNOG" id="COG2124">
    <property type="taxonomic scope" value="Bacteria"/>
</dbReference>
<dbReference type="GO" id="GO:0005506">
    <property type="term" value="F:iron ion binding"/>
    <property type="evidence" value="ECO:0007669"/>
    <property type="project" value="InterPro"/>
</dbReference>
<protein>
    <submittedName>
        <fullName evidence="7">Cytochrome P450</fullName>
    </submittedName>
</protein>
<dbReference type="KEGG" id="tbi:Tbis_1929"/>
<name>D6Y1N5_THEBD</name>
<dbReference type="OrthoDB" id="3203662at2"/>
<keyword evidence="3" id="KW-0479">Metal-binding</keyword>
<evidence type="ECO:0000256" key="6">
    <source>
        <dbReference type="ARBA" id="ARBA00023033"/>
    </source>
</evidence>
<keyword evidence="4" id="KW-0560">Oxidoreductase</keyword>
<dbReference type="PANTHER" id="PTHR46696">
    <property type="entry name" value="P450, PUTATIVE (EUROFUNG)-RELATED"/>
    <property type="match status" value="1"/>
</dbReference>
<evidence type="ECO:0000313" key="7">
    <source>
        <dbReference type="EMBL" id="ADG88641.1"/>
    </source>
</evidence>
<accession>D6Y1N5</accession>
<dbReference type="STRING" id="469371.Tbis_1929"/>
<sequence>MTVTSPDVNIAALDFWARPAEERAEVFRRLRAQERPLFFPQPKVPLARSGKGFYALVRHADVVEASRNAAVFSNSPAVANPEPASWVKYVYGDSLENKDAPEHTRLRRIVSRAFAPRMMERLDVLMRRRAEEAVTRLIRAGGGDFVELVARPFTTNVICDLVGVPEEDRQQVVRWVEDTVQYQAVRADTSGMLRYAFRNTRAMFGLRGLVVRLARERRKRPGDDVVSALANADVNGERLTNRELGAFFLLLCVGGVDSPANALAHAVTLLSEHPGQRELLLSDYDRYIGGAVEEILRYSSPITQLQRTVKVEYELRGQPLKPGDKVVLFYNSANRDESVFPEPDVFDITRDPNPHVAFGGPGAHYCLGAHLAKREMTILLRELYTRAPGIRLAGPPEPLTSTFNNAVRRLPVTL</sequence>
<comment type="similarity">
    <text evidence="1">Belongs to the cytochrome P450 family.</text>
</comment>
<dbReference type="InterPro" id="IPR002397">
    <property type="entry name" value="Cyt_P450_B"/>
</dbReference>
<dbReference type="FunFam" id="1.10.630.10:FF:000018">
    <property type="entry name" value="Cytochrome P450 monooxygenase"/>
    <property type="match status" value="1"/>
</dbReference>
<dbReference type="SUPFAM" id="SSF48264">
    <property type="entry name" value="Cytochrome P450"/>
    <property type="match status" value="1"/>
</dbReference>
<evidence type="ECO:0000256" key="1">
    <source>
        <dbReference type="ARBA" id="ARBA00010617"/>
    </source>
</evidence>
<keyword evidence="6" id="KW-0503">Monooxygenase</keyword>
<evidence type="ECO:0000256" key="5">
    <source>
        <dbReference type="ARBA" id="ARBA00023004"/>
    </source>
</evidence>
<dbReference type="Gene3D" id="1.10.630.10">
    <property type="entry name" value="Cytochrome P450"/>
    <property type="match status" value="1"/>
</dbReference>
<gene>
    <name evidence="7" type="ordered locus">Tbis_1929</name>
</gene>
<dbReference type="AlphaFoldDB" id="D6Y1N5"/>
<reference evidence="7 8" key="1">
    <citation type="submission" date="2010-01" db="EMBL/GenBank/DDBJ databases">
        <title>The complete genome of Thermobispora bispora DSM 43833.</title>
        <authorList>
            <consortium name="US DOE Joint Genome Institute (JGI-PGF)"/>
            <person name="Lucas S."/>
            <person name="Copeland A."/>
            <person name="Lapidus A."/>
            <person name="Glavina del Rio T."/>
            <person name="Dalin E."/>
            <person name="Tice H."/>
            <person name="Bruce D."/>
            <person name="Goodwin L."/>
            <person name="Pitluck S."/>
            <person name="Kyrpides N."/>
            <person name="Mavromatis K."/>
            <person name="Ivanova N."/>
            <person name="Mikhailova N."/>
            <person name="Chertkov O."/>
            <person name="Brettin T."/>
            <person name="Detter J.C."/>
            <person name="Han C."/>
            <person name="Larimer F."/>
            <person name="Land M."/>
            <person name="Hauser L."/>
            <person name="Markowitz V."/>
            <person name="Cheng J.-F."/>
            <person name="Hugenholtz P."/>
            <person name="Woyke T."/>
            <person name="Wu D."/>
            <person name="Jando M."/>
            <person name="Schneider S."/>
            <person name="Klenk H.-P."/>
            <person name="Eisen J.A."/>
        </authorList>
    </citation>
    <scope>NUCLEOTIDE SEQUENCE [LARGE SCALE GENOMIC DNA]</scope>
    <source>
        <strain evidence="8">ATCC 19993 / DSM 43833 / CBS 139.67 / JCM 10125 / KCTC 9307 / NBRC 14880 / R51</strain>
    </source>
</reference>
<keyword evidence="8" id="KW-1185">Reference proteome</keyword>
<dbReference type="GO" id="GO:0036199">
    <property type="term" value="F:cholest-4-en-3-one 26-monooxygenase activity"/>
    <property type="evidence" value="ECO:0007669"/>
    <property type="project" value="TreeGrafter"/>
</dbReference>
<dbReference type="CDD" id="cd11033">
    <property type="entry name" value="CYP142-like"/>
    <property type="match status" value="1"/>
</dbReference>
<dbReference type="EMBL" id="CP001874">
    <property type="protein sequence ID" value="ADG88641.1"/>
    <property type="molecule type" value="Genomic_DNA"/>
</dbReference>
<dbReference type="PANTHER" id="PTHR46696:SF4">
    <property type="entry name" value="BIOTIN BIOSYNTHESIS CYTOCHROME P450"/>
    <property type="match status" value="1"/>
</dbReference>
<dbReference type="Pfam" id="PF00067">
    <property type="entry name" value="p450"/>
    <property type="match status" value="1"/>
</dbReference>
<dbReference type="PRINTS" id="PR00359">
    <property type="entry name" value="BP450"/>
</dbReference>
<dbReference type="GO" id="GO:0008395">
    <property type="term" value="F:steroid hydroxylase activity"/>
    <property type="evidence" value="ECO:0007669"/>
    <property type="project" value="TreeGrafter"/>
</dbReference>
<dbReference type="HOGENOM" id="CLU_033716_0_0_11"/>
<dbReference type="GO" id="GO:0006707">
    <property type="term" value="P:cholesterol catabolic process"/>
    <property type="evidence" value="ECO:0007669"/>
    <property type="project" value="TreeGrafter"/>
</dbReference>
<evidence type="ECO:0000256" key="4">
    <source>
        <dbReference type="ARBA" id="ARBA00023002"/>
    </source>
</evidence>
<dbReference type="InterPro" id="IPR001128">
    <property type="entry name" value="Cyt_P450"/>
</dbReference>
<keyword evidence="2" id="KW-0349">Heme</keyword>
<organism evidence="7 8">
    <name type="scientific">Thermobispora bispora (strain ATCC 19993 / DSM 43833 / CBS 139.67 / JCM 10125 / KCTC 9307 / NBRC 14880 / R51)</name>
    <dbReference type="NCBI Taxonomy" id="469371"/>
    <lineage>
        <taxon>Bacteria</taxon>
        <taxon>Bacillati</taxon>
        <taxon>Actinomycetota</taxon>
        <taxon>Actinomycetes</taxon>
        <taxon>Streptosporangiales</taxon>
        <taxon>Streptosporangiaceae</taxon>
        <taxon>Thermobispora</taxon>
    </lineage>
</organism>
<proteinExistence type="inferred from homology"/>
<dbReference type="Proteomes" id="UP000006640">
    <property type="component" value="Chromosome"/>
</dbReference>
<dbReference type="GO" id="GO:0020037">
    <property type="term" value="F:heme binding"/>
    <property type="evidence" value="ECO:0007669"/>
    <property type="project" value="InterPro"/>
</dbReference>
<evidence type="ECO:0000256" key="3">
    <source>
        <dbReference type="ARBA" id="ARBA00022723"/>
    </source>
</evidence>